<gene>
    <name evidence="3" type="ORF">BST85_03180</name>
</gene>
<proteinExistence type="inferred from homology"/>
<comment type="similarity">
    <text evidence="1">Belongs to the IMPACT family.</text>
</comment>
<dbReference type="EMBL" id="MQUB01000001">
    <property type="protein sequence ID" value="PQB04015.1"/>
    <property type="molecule type" value="Genomic_DNA"/>
</dbReference>
<keyword evidence="4" id="KW-1185">Reference proteome</keyword>
<dbReference type="OrthoDB" id="9813771at2"/>
<evidence type="ECO:0000256" key="1">
    <source>
        <dbReference type="ARBA" id="ARBA00007665"/>
    </source>
</evidence>
<dbReference type="InterPro" id="IPR023582">
    <property type="entry name" value="Impact"/>
</dbReference>
<accession>A0A2S7KN14</accession>
<dbReference type="Pfam" id="PF01205">
    <property type="entry name" value="Impact_N"/>
    <property type="match status" value="1"/>
</dbReference>
<dbReference type="PANTHER" id="PTHR16301:SF20">
    <property type="entry name" value="IMPACT FAMILY MEMBER YIGZ"/>
    <property type="match status" value="1"/>
</dbReference>
<reference evidence="3 4" key="1">
    <citation type="submission" date="2016-11" db="EMBL/GenBank/DDBJ databases">
        <title>Trade-off between light-utilization and light-protection in marine flavobacteria.</title>
        <authorList>
            <person name="Kumagai Y."/>
        </authorList>
    </citation>
    <scope>NUCLEOTIDE SEQUENCE [LARGE SCALE GENOMIC DNA]</scope>
    <source>
        <strain evidence="3 4">NBRC 107741</strain>
    </source>
</reference>
<evidence type="ECO:0000313" key="3">
    <source>
        <dbReference type="EMBL" id="PQB04015.1"/>
    </source>
</evidence>
<organism evidence="3 4">
    <name type="scientific">Aureitalea marina</name>
    <dbReference type="NCBI Taxonomy" id="930804"/>
    <lineage>
        <taxon>Bacteria</taxon>
        <taxon>Pseudomonadati</taxon>
        <taxon>Bacteroidota</taxon>
        <taxon>Flavobacteriia</taxon>
        <taxon>Flavobacteriales</taxon>
        <taxon>Flavobacteriaceae</taxon>
        <taxon>Aureitalea</taxon>
    </lineage>
</organism>
<dbReference type="RefSeq" id="WP_104811938.1">
    <property type="nucleotide sequence ID" value="NZ_MQUB01000001.1"/>
</dbReference>
<dbReference type="GO" id="GO:0006446">
    <property type="term" value="P:regulation of translational initiation"/>
    <property type="evidence" value="ECO:0007669"/>
    <property type="project" value="TreeGrafter"/>
</dbReference>
<dbReference type="InterPro" id="IPR001498">
    <property type="entry name" value="Impact_N"/>
</dbReference>
<dbReference type="InterPro" id="IPR020568">
    <property type="entry name" value="Ribosomal_Su5_D2-typ_SF"/>
</dbReference>
<dbReference type="Proteomes" id="UP000239800">
    <property type="component" value="Unassembled WGS sequence"/>
</dbReference>
<feature type="domain" description="Impact N-terminal" evidence="2">
    <location>
        <begin position="22"/>
        <end position="127"/>
    </location>
</feature>
<evidence type="ECO:0000313" key="4">
    <source>
        <dbReference type="Proteomes" id="UP000239800"/>
    </source>
</evidence>
<dbReference type="AlphaFoldDB" id="A0A2S7KN14"/>
<dbReference type="Gene3D" id="3.30.230.30">
    <property type="entry name" value="Impact, N-terminal domain"/>
    <property type="match status" value="1"/>
</dbReference>
<comment type="caution">
    <text evidence="3">The sequence shown here is derived from an EMBL/GenBank/DDBJ whole genome shotgun (WGS) entry which is preliminary data.</text>
</comment>
<dbReference type="SUPFAM" id="SSF54211">
    <property type="entry name" value="Ribosomal protein S5 domain 2-like"/>
    <property type="match status" value="1"/>
</dbReference>
<sequence length="203" mass="22911">MQNTEDQFLSLNTPGESLWKAKGSKFYGYAYRVKTEEDINERLNELRKKHHKARHHCYAWQLGTETFRYRVNDDGEPANSAGQPIYGQIKANGITEVLIVVVRYFGGVKLGVGGLIQAYRTAASMALEDAVIDSFPLTSNLIIKTTYPQLNDVMRLIKMRGYIILGQELMENCLLEISVPKSKTDDALLSLNKMHLVSAELQV</sequence>
<evidence type="ECO:0000259" key="2">
    <source>
        <dbReference type="Pfam" id="PF01205"/>
    </source>
</evidence>
<dbReference type="PANTHER" id="PTHR16301">
    <property type="entry name" value="IMPACT-RELATED"/>
    <property type="match status" value="1"/>
</dbReference>
<name>A0A2S7KN14_9FLAO</name>
<dbReference type="GO" id="GO:0005737">
    <property type="term" value="C:cytoplasm"/>
    <property type="evidence" value="ECO:0007669"/>
    <property type="project" value="TreeGrafter"/>
</dbReference>
<protein>
    <recommendedName>
        <fullName evidence="2">Impact N-terminal domain-containing protein</fullName>
    </recommendedName>
</protein>
<dbReference type="InterPro" id="IPR036956">
    <property type="entry name" value="Impact_N_sf"/>
</dbReference>